<reference evidence="4" key="1">
    <citation type="submission" date="2018-08" db="EMBL/GenBank/DDBJ databases">
        <authorList>
            <person name="Rossello M."/>
        </authorList>
    </citation>
    <scope>NUCLEOTIDE SEQUENCE [LARGE SCALE GENOMIC DNA]</scope>
    <source>
        <strain evidence="4">cv. Chinese Spring</strain>
    </source>
</reference>
<dbReference type="GO" id="GO:0016298">
    <property type="term" value="F:lipase activity"/>
    <property type="evidence" value="ECO:0007669"/>
    <property type="project" value="InterPro"/>
</dbReference>
<evidence type="ECO:0000256" key="1">
    <source>
        <dbReference type="ARBA" id="ARBA00008668"/>
    </source>
</evidence>
<sequence length="418" mass="46679">MQKNKSIQYSFRARNATILLQEDVSESQRISRIFCRVITSHSRCSRNIIPKDQLQRPRTSAQARTSPMAHPAILLLALLLLLASPAISSTKRTQQPKFPAIFYFGDSIFDTGNNNHIPTLGLANHPPYGRDFPGSRPTGRFSNGRLVPDLLNERLQLKEFAPPFLDRSLSDKDIMTGVNFASAGSGFDDRTSHLANTMPLSAQVDLFRDEYLPRLRSIAGDKEAARIIASSLMFINAGTNDFTHYYRSSRRRLGIGEYQDTVLQLVRAHVKELYNLGGRQFILAGLPPFGCIPLQITLSGDLERGCVDEQNSEAQVYNSKLQKLIPTLQGSLRGSKIVYLNAYEALTVILQGTNKYGFTETTLGCCGTGLTEVGILCNRFTPICRNASSYVFYDAVHPTERVYRIATDYIVKNVIPQF</sequence>
<name>A0A3B6EKG4_WHEAT</name>
<reference evidence="4" key="2">
    <citation type="submission" date="2018-10" db="UniProtKB">
        <authorList>
            <consortium name="EnsemblPlants"/>
        </authorList>
    </citation>
    <scope>IDENTIFICATION</scope>
</reference>
<dbReference type="GO" id="GO:0006629">
    <property type="term" value="P:lipid metabolic process"/>
    <property type="evidence" value="ECO:0007669"/>
    <property type="project" value="InterPro"/>
</dbReference>
<keyword evidence="5" id="KW-1185">Reference proteome</keyword>
<keyword evidence="3" id="KW-0812">Transmembrane</keyword>
<dbReference type="PANTHER" id="PTHR45642:SF139">
    <property type="entry name" value="SGNH HYDROLASE-TYPE ESTERASE DOMAIN-CONTAINING PROTEIN"/>
    <property type="match status" value="1"/>
</dbReference>
<dbReference type="Gramene" id="TraesCAD_scaffold_023744_01G000200.1">
    <property type="protein sequence ID" value="TraesCAD_scaffold_023744_01G000200.1"/>
    <property type="gene ID" value="TraesCAD_scaffold_023744_01G000200"/>
</dbReference>
<dbReference type="CDD" id="cd01837">
    <property type="entry name" value="SGNH_plant_lipase_like"/>
    <property type="match status" value="1"/>
</dbReference>
<evidence type="ECO:0000256" key="3">
    <source>
        <dbReference type="SAM" id="Phobius"/>
    </source>
</evidence>
<dbReference type="PROSITE" id="PS01098">
    <property type="entry name" value="LIPASE_GDSL_SER"/>
    <property type="match status" value="1"/>
</dbReference>
<dbReference type="InterPro" id="IPR001087">
    <property type="entry name" value="GDSL"/>
</dbReference>
<keyword evidence="3" id="KW-0472">Membrane</keyword>
<dbReference type="KEGG" id="taes:123062473"/>
<accession>A0A3B6EKG4</accession>
<evidence type="ECO:0000313" key="5">
    <source>
        <dbReference type="Proteomes" id="UP000019116"/>
    </source>
</evidence>
<dbReference type="InterPro" id="IPR035669">
    <property type="entry name" value="SGNH_plant_lipase-like"/>
</dbReference>
<dbReference type="Gene3D" id="3.40.50.1110">
    <property type="entry name" value="SGNH hydrolase"/>
    <property type="match status" value="1"/>
</dbReference>
<dbReference type="InterPro" id="IPR036514">
    <property type="entry name" value="SGNH_hydro_sf"/>
</dbReference>
<dbReference type="Proteomes" id="UP000019116">
    <property type="component" value="Chromosome 3A"/>
</dbReference>
<dbReference type="EnsemblPlants" id="TraesCS3A02G348300.1">
    <property type="protein sequence ID" value="TraesCS3A02G348300.1"/>
    <property type="gene ID" value="TraesCS3A02G348300"/>
</dbReference>
<dbReference type="Gramene" id="TraesROB_scaffold_104534_01G000200.1">
    <property type="protein sequence ID" value="TraesROB_scaffold_104534_01G000200.1"/>
    <property type="gene ID" value="TraesROB_scaffold_104534_01G000200"/>
</dbReference>
<dbReference type="STRING" id="4565.A0A3B6EKG4"/>
<evidence type="ECO:0000313" key="4">
    <source>
        <dbReference type="EnsemblPlants" id="TraesCS3A02G348300.1"/>
    </source>
</evidence>
<keyword evidence="3" id="KW-1133">Transmembrane helix</keyword>
<dbReference type="InterPro" id="IPR008265">
    <property type="entry name" value="Lipase_GDSL_AS"/>
</dbReference>
<dbReference type="OMA" id="SLMFINA"/>
<dbReference type="Pfam" id="PF00657">
    <property type="entry name" value="Lipase_GDSL"/>
    <property type="match status" value="1"/>
</dbReference>
<dbReference type="InterPro" id="IPR050592">
    <property type="entry name" value="GDSL_lipolytic_enzyme"/>
</dbReference>
<feature type="transmembrane region" description="Helical" evidence="3">
    <location>
        <begin position="68"/>
        <end position="87"/>
    </location>
</feature>
<dbReference type="Gramene" id="TraesCS3A02G348300.1">
    <property type="protein sequence ID" value="TraesCS3A02G348300.1"/>
    <property type="gene ID" value="TraesCS3A02G348300"/>
</dbReference>
<dbReference type="PANTHER" id="PTHR45642">
    <property type="entry name" value="GDSL ESTERASE/LIPASE EXL3"/>
    <property type="match status" value="1"/>
</dbReference>
<dbReference type="Gramene" id="TraesWEE_scaffold_039168_01G000300.1">
    <property type="protein sequence ID" value="TraesWEE_scaffold_039168_01G000300.1"/>
    <property type="gene ID" value="TraesWEE_scaffold_039168_01G000300"/>
</dbReference>
<dbReference type="Gramene" id="TraesCS3A03G0832100.1">
    <property type="protein sequence ID" value="TraesCS3A03G0832100.1.CDS"/>
    <property type="gene ID" value="TraesCS3A03G0832100"/>
</dbReference>
<comment type="similarity">
    <text evidence="1">Belongs to the 'GDSL' lipolytic enzyme family.</text>
</comment>
<dbReference type="SMR" id="A0A3B6EKG4"/>
<organism evidence="4">
    <name type="scientific">Triticum aestivum</name>
    <name type="common">Wheat</name>
    <dbReference type="NCBI Taxonomy" id="4565"/>
    <lineage>
        <taxon>Eukaryota</taxon>
        <taxon>Viridiplantae</taxon>
        <taxon>Streptophyta</taxon>
        <taxon>Embryophyta</taxon>
        <taxon>Tracheophyta</taxon>
        <taxon>Spermatophyta</taxon>
        <taxon>Magnoliopsida</taxon>
        <taxon>Liliopsida</taxon>
        <taxon>Poales</taxon>
        <taxon>Poaceae</taxon>
        <taxon>BOP clade</taxon>
        <taxon>Pooideae</taxon>
        <taxon>Triticodae</taxon>
        <taxon>Triticeae</taxon>
        <taxon>Triticinae</taxon>
        <taxon>Triticum</taxon>
    </lineage>
</organism>
<gene>
    <name evidence="4" type="primary">LOC123062473</name>
</gene>
<protein>
    <submittedName>
        <fullName evidence="4">Uncharacterized protein</fullName>
    </submittedName>
</protein>
<keyword evidence="2" id="KW-0732">Signal</keyword>
<dbReference type="GeneID" id="123062473"/>
<dbReference type="AlphaFoldDB" id="A0A3B6EKG4"/>
<dbReference type="RefSeq" id="XP_044341941.1">
    <property type="nucleotide sequence ID" value="XM_044486006.1"/>
</dbReference>
<dbReference type="Gramene" id="TraesCLE_scaffold_013759_01G000400.1">
    <property type="protein sequence ID" value="TraesCLE_scaffold_013759_01G000400.1"/>
    <property type="gene ID" value="TraesCLE_scaffold_013759_01G000400"/>
</dbReference>
<evidence type="ECO:0000256" key="2">
    <source>
        <dbReference type="ARBA" id="ARBA00022729"/>
    </source>
</evidence>
<proteinExistence type="inferred from homology"/>
<dbReference type="SUPFAM" id="SSF52266">
    <property type="entry name" value="SGNH hydrolase"/>
    <property type="match status" value="1"/>
</dbReference>